<evidence type="ECO:0000256" key="1">
    <source>
        <dbReference type="ARBA" id="ARBA00022679"/>
    </source>
</evidence>
<evidence type="ECO:0000313" key="7">
    <source>
        <dbReference type="EMBL" id="KUG05517.1"/>
    </source>
</evidence>
<accession>A0A0W8EAK0</accession>
<sequence>MIEKLEAELVLAEKIRAVDQDDVAERVLTTHFIRDLMGNLSAFSKQKLRCVKCNHSYRRMPLAGKCTRCGGNIIPTVHEGSVKKYLEISRDICTRYKVSAYTRQRVMVLDQAIQSTFGQEKSEQLGLADFM</sequence>
<organism evidence="7">
    <name type="scientific">hydrocarbon metagenome</name>
    <dbReference type="NCBI Taxonomy" id="938273"/>
    <lineage>
        <taxon>unclassified sequences</taxon>
        <taxon>metagenomes</taxon>
        <taxon>ecological metagenomes</taxon>
    </lineage>
</organism>
<dbReference type="Pfam" id="PF22912">
    <property type="entry name" value="zf-DPOE"/>
    <property type="match status" value="1"/>
</dbReference>
<dbReference type="GO" id="GO:0006260">
    <property type="term" value="P:DNA replication"/>
    <property type="evidence" value="ECO:0007669"/>
    <property type="project" value="UniProtKB-KW"/>
</dbReference>
<dbReference type="EMBL" id="LNQE01001809">
    <property type="protein sequence ID" value="KUG05517.1"/>
    <property type="molecule type" value="Genomic_DNA"/>
</dbReference>
<dbReference type="InterPro" id="IPR004475">
    <property type="entry name" value="PolC_DP2"/>
</dbReference>
<evidence type="ECO:0000256" key="4">
    <source>
        <dbReference type="ARBA" id="ARBA00022932"/>
    </source>
</evidence>
<feature type="domain" description="DNA polymerase-epsilon zinc finger" evidence="6">
    <location>
        <begin position="46"/>
        <end position="98"/>
    </location>
</feature>
<dbReference type="GO" id="GO:0003677">
    <property type="term" value="F:DNA binding"/>
    <property type="evidence" value="ECO:0007669"/>
    <property type="project" value="UniProtKB-KW"/>
</dbReference>
<dbReference type="PANTHER" id="PTHR42210:SF1">
    <property type="entry name" value="DNA POLYMERASE II LARGE SUBUNIT"/>
    <property type="match status" value="1"/>
</dbReference>
<keyword evidence="5" id="KW-0238">DNA-binding</keyword>
<reference evidence="7" key="1">
    <citation type="journal article" date="2015" name="Proc. Natl. Acad. Sci. U.S.A.">
        <title>Networks of energetic and metabolic interactions define dynamics in microbial communities.</title>
        <authorList>
            <person name="Embree M."/>
            <person name="Liu J.K."/>
            <person name="Al-Bassam M.M."/>
            <person name="Zengler K."/>
        </authorList>
    </citation>
    <scope>NUCLEOTIDE SEQUENCE</scope>
</reference>
<proteinExistence type="predicted"/>
<dbReference type="AlphaFoldDB" id="A0A0W8EAK0"/>
<name>A0A0W8EAK0_9ZZZZ</name>
<keyword evidence="3" id="KW-0235">DNA replication</keyword>
<dbReference type="InterPro" id="IPR054475">
    <property type="entry name" value="Znf-DPOE"/>
</dbReference>
<evidence type="ECO:0000256" key="3">
    <source>
        <dbReference type="ARBA" id="ARBA00022705"/>
    </source>
</evidence>
<keyword evidence="1 7" id="KW-0808">Transferase</keyword>
<dbReference type="PANTHER" id="PTHR42210">
    <property type="entry name" value="DNA POLYMERASE II LARGE SUBUNIT"/>
    <property type="match status" value="1"/>
</dbReference>
<dbReference type="EC" id="2.7.7.7" evidence="7"/>
<evidence type="ECO:0000256" key="5">
    <source>
        <dbReference type="ARBA" id="ARBA00023125"/>
    </source>
</evidence>
<keyword evidence="2 7" id="KW-0548">Nucleotidyltransferase</keyword>
<comment type="caution">
    <text evidence="7">The sequence shown here is derived from an EMBL/GenBank/DDBJ whole genome shotgun (WGS) entry which is preliminary data.</text>
</comment>
<keyword evidence="4" id="KW-0239">DNA-directed DNA polymerase</keyword>
<protein>
    <submittedName>
        <fullName evidence="7">Archaeal dna polymerase ii large subunit</fullName>
        <ecNumber evidence="7">2.7.7.7</ecNumber>
    </submittedName>
</protein>
<evidence type="ECO:0000259" key="6">
    <source>
        <dbReference type="Pfam" id="PF22912"/>
    </source>
</evidence>
<dbReference type="GO" id="GO:0003887">
    <property type="term" value="F:DNA-directed DNA polymerase activity"/>
    <property type="evidence" value="ECO:0007669"/>
    <property type="project" value="UniProtKB-KW"/>
</dbReference>
<gene>
    <name evidence="7" type="ORF">ASZ90_017049</name>
</gene>
<evidence type="ECO:0000256" key="2">
    <source>
        <dbReference type="ARBA" id="ARBA00022695"/>
    </source>
</evidence>